<organism evidence="5 6">
    <name type="scientific">Curtobacterium flaccumfaciens pv. flaccumfaciens</name>
    <dbReference type="NCBI Taxonomy" id="138532"/>
    <lineage>
        <taxon>Bacteria</taxon>
        <taxon>Bacillati</taxon>
        <taxon>Actinomycetota</taxon>
        <taxon>Actinomycetes</taxon>
        <taxon>Micrococcales</taxon>
        <taxon>Microbacteriaceae</taxon>
        <taxon>Curtobacterium</taxon>
    </lineage>
</organism>
<evidence type="ECO:0000256" key="1">
    <source>
        <dbReference type="ARBA" id="ARBA00022737"/>
    </source>
</evidence>
<dbReference type="PANTHER" id="PTHR32305">
    <property type="match status" value="1"/>
</dbReference>
<dbReference type="Proteomes" id="UP000709437">
    <property type="component" value="Unassembled WGS sequence"/>
</dbReference>
<feature type="region of interest" description="Disordered" evidence="2">
    <location>
        <begin position="732"/>
        <end position="827"/>
    </location>
</feature>
<keyword evidence="1" id="KW-0677">Repeat</keyword>
<dbReference type="NCBIfam" id="TIGR01643">
    <property type="entry name" value="YD_repeat_2x"/>
    <property type="match status" value="1"/>
</dbReference>
<evidence type="ECO:0000256" key="2">
    <source>
        <dbReference type="SAM" id="MobiDB-lite"/>
    </source>
</evidence>
<evidence type="ECO:0000313" key="6">
    <source>
        <dbReference type="Proteomes" id="UP000709437"/>
    </source>
</evidence>
<dbReference type="Gene3D" id="2.180.10.10">
    <property type="entry name" value="RHS repeat-associated core"/>
    <property type="match status" value="2"/>
</dbReference>
<protein>
    <recommendedName>
        <fullName evidence="4">Teneurin-like YD-shell domain-containing protein</fullName>
    </recommendedName>
</protein>
<comment type="caution">
    <text evidence="5">The sequence shown here is derived from an EMBL/GenBank/DDBJ whole genome shotgun (WGS) entry which is preliminary data.</text>
</comment>
<proteinExistence type="predicted"/>
<sequence length="1472" mass="152685">MALVALLGSLLVVVSQPTPAQAVVTGTGGQYVPMPSNARVLEGATSAGTFRTVKIAGAAGLPSSGIGAVTMMVTVADPKGSGQLQMRADDADTTTLLMIYNSGVGGNRSNTGLLAVADDGTIQVRTETAQSKVIIDITGYYTSTKNGVSAGGFVAMSPSRVLDSRGGIGGAQGQIPAGSQRTIQATGSNGIPEGAAAVAVNIIVINRSGKAGYVRPTPTGETRSTGVLNYNSNEDLETAMNAQVALNADGKFSIDTAAEGGKIDLVVDIQGYFLKSNPGGGFTPLNGRLIDTRKTASIASGASFTVQVGGVQGAPTVEGGLSAAAVTFTAVNDSGADSYAKMWADGAAEPTSSAISSDKTSKVSNTVVAPMGANGKIRIKNMGKGAMDYLVDLQGAYNSLPGGPGNTNRTGKRTSATTLPFPITDQTNASVDVGTGNLLVSTTAMSLPGVTENTTIGAAYNSRSTTVGDTNTMDANRWQYALAGAGDLTANADGVIYTDAVGTTWQFRPSGAQGAFTSPAGLQQTLTRVDNSTTHEYTLKGWTSNSTTHFNLAGQPTSIVDRNKNQISFNSDEPGFTLKSLVSTAGVTGARTANSSYANGVQTFSQTSGSSSRSVSWTKNSTGDITTYTDALGKKTTFAYTSGNLTSITAPEGGVTAFTYDSSDRVTKVEQRNTTAGSPGTAVTRFSFKDDTTTLVADPRSDQSVAVADTKYTNYTLDGNDLVTNVVDAAKREQSRSYKSTNNGVENSSVGAGASASTSKNTYGANNEQSLTQSESGAGTKNSATYGSGSAAYLPSKVTDSSGNETNYGYDGPGNRTSTATGGSGPEAAKAELEYNKKGTDPYAWGAVKSATAPGDSDRDRKTTYSYDTHDQLLAITAPANTVGEQKYSYDDFGRVKNHTDGDGGVTTYTYDNDDRLLTTAFDDGTATVTNTYDGNGNQLTEQSATGTITNTYDQRNRLTSTANTAGGGTVSYGYDLAGNTAKVIDAHGTVTHDYDVANVLTRTTYPTANGGTAKQVYKNDDHGRRTDTWLGAVENSDPTKDPTSWQAHQTITYGVSDHVTGVRAVDADDPSKSVVSLTYCYITGIDAGGDCSATKSPNATDRIQWVKDNITQQTTTYTYDSNGRLTKAAQAGGARNITWAYTYDAAGNRLTAKRGGDVTSSQTLTYNTAGQITSDGYAYDGVGNMVKAPGQTFTYNGAQQMTSSTKDGVTTRYEYAGSDMNKLLSQVTDGGAEYDYTYGTSDSNGVPVITSRTVAGTGTASVISDPGTGQPLDLQTTDGTTSMWVIDGTGNPVAAIADTGKTAYTVSYDPYGVETVTVGGDSAQWKQNPYGFKSGLRSSSTDNGLTKFGYRWQSSTIGGWTERDTLDAPLEPTNANRYGYAGLDPINLTDPTGAASRFWTSLGCAAGIATAPVSGWKSLVAGGAGAVATCEDAFAQTAECDAAVDADRASGYRWQSDYVAPCQNPFSDQLR</sequence>
<keyword evidence="3" id="KW-0732">Signal</keyword>
<dbReference type="InterPro" id="IPR006530">
    <property type="entry name" value="YD"/>
</dbReference>
<feature type="signal peptide" evidence="3">
    <location>
        <begin position="1"/>
        <end position="22"/>
    </location>
</feature>
<feature type="domain" description="Teneurin-like YD-shell" evidence="4">
    <location>
        <begin position="1101"/>
        <end position="1387"/>
    </location>
</feature>
<dbReference type="EMBL" id="JAHEWX010000012">
    <property type="protein sequence ID" value="MBT1542180.1"/>
    <property type="molecule type" value="Genomic_DNA"/>
</dbReference>
<accession>A0A9Q2W4M8</accession>
<dbReference type="Pfam" id="PF05593">
    <property type="entry name" value="RHS_repeat"/>
    <property type="match status" value="2"/>
</dbReference>
<name>A0A9Q2W4M8_9MICO</name>
<feature type="compositionally biased region" description="Polar residues" evidence="2">
    <location>
        <begin position="760"/>
        <end position="788"/>
    </location>
</feature>
<reference evidence="5" key="1">
    <citation type="submission" date="2021-05" db="EMBL/GenBank/DDBJ databases">
        <title>Whole genome sequence of Curtobacterium flaccumfaciens pv. flaccumfaciens strain CFBP 3417.</title>
        <authorList>
            <person name="Osdaghi E."/>
            <person name="Taghouti G."/>
            <person name="Portier P."/>
            <person name="Fazliarab A."/>
            <person name="Taghavi S.M."/>
            <person name="Briand M."/>
            <person name="Le-Saux M."/>
            <person name="Jacques M.-A."/>
        </authorList>
    </citation>
    <scope>NUCLEOTIDE SEQUENCE</scope>
    <source>
        <strain evidence="5">CFBP 3417</strain>
    </source>
</reference>
<dbReference type="NCBIfam" id="TIGR03696">
    <property type="entry name" value="Rhs_assc_core"/>
    <property type="match status" value="1"/>
</dbReference>
<feature type="compositionally biased region" description="Polar residues" evidence="2">
    <location>
        <begin position="737"/>
        <end position="747"/>
    </location>
</feature>
<dbReference type="InterPro" id="IPR022385">
    <property type="entry name" value="Rhs_assc_core"/>
</dbReference>
<dbReference type="InterPro" id="IPR056823">
    <property type="entry name" value="TEN-like_YD-shell"/>
</dbReference>
<evidence type="ECO:0000259" key="4">
    <source>
        <dbReference type="Pfam" id="PF25023"/>
    </source>
</evidence>
<evidence type="ECO:0000256" key="3">
    <source>
        <dbReference type="SAM" id="SignalP"/>
    </source>
</evidence>
<dbReference type="Pfam" id="PF25023">
    <property type="entry name" value="TEN_YD-shell"/>
    <property type="match status" value="1"/>
</dbReference>
<feature type="compositionally biased region" description="Polar residues" evidence="2">
    <location>
        <begin position="798"/>
        <end position="807"/>
    </location>
</feature>
<dbReference type="InterPro" id="IPR050708">
    <property type="entry name" value="T6SS_VgrG/RHS"/>
</dbReference>
<gene>
    <name evidence="5" type="ORF">KK103_10435</name>
</gene>
<evidence type="ECO:0000313" key="5">
    <source>
        <dbReference type="EMBL" id="MBT1542180.1"/>
    </source>
</evidence>
<feature type="compositionally biased region" description="Low complexity" evidence="2">
    <location>
        <begin position="748"/>
        <end position="759"/>
    </location>
</feature>
<dbReference type="InterPro" id="IPR031325">
    <property type="entry name" value="RHS_repeat"/>
</dbReference>
<feature type="chain" id="PRO_5040317506" description="Teneurin-like YD-shell domain-containing protein" evidence="3">
    <location>
        <begin position="23"/>
        <end position="1472"/>
    </location>
</feature>
<dbReference type="PANTHER" id="PTHR32305:SF15">
    <property type="entry name" value="PROTEIN RHSA-RELATED"/>
    <property type="match status" value="1"/>
</dbReference>